<sequence length="62" mass="7046">SRSLTGTEYSGRYGYGTDFYGLNAKLRYPKASETKSRQKRKAENGRVCEDNLKSFPLPTTLH</sequence>
<feature type="non-terminal residue" evidence="1">
    <location>
        <position position="1"/>
    </location>
</feature>
<dbReference type="EMBL" id="JABEZY010000009">
    <property type="protein sequence ID" value="MBA0745944.1"/>
    <property type="molecule type" value="Genomic_DNA"/>
</dbReference>
<protein>
    <submittedName>
        <fullName evidence="1">Uncharacterized protein</fullName>
    </submittedName>
</protein>
<dbReference type="AlphaFoldDB" id="A0A7J9CCC3"/>
<organism evidence="1 2">
    <name type="scientific">Gossypium gossypioides</name>
    <name type="common">Mexican cotton</name>
    <name type="synonym">Selera gossypioides</name>
    <dbReference type="NCBI Taxonomy" id="34282"/>
    <lineage>
        <taxon>Eukaryota</taxon>
        <taxon>Viridiplantae</taxon>
        <taxon>Streptophyta</taxon>
        <taxon>Embryophyta</taxon>
        <taxon>Tracheophyta</taxon>
        <taxon>Spermatophyta</taxon>
        <taxon>Magnoliopsida</taxon>
        <taxon>eudicotyledons</taxon>
        <taxon>Gunneridae</taxon>
        <taxon>Pentapetalae</taxon>
        <taxon>rosids</taxon>
        <taxon>malvids</taxon>
        <taxon>Malvales</taxon>
        <taxon>Malvaceae</taxon>
        <taxon>Malvoideae</taxon>
        <taxon>Gossypium</taxon>
    </lineage>
</organism>
<name>A0A7J9CCC3_GOSGO</name>
<dbReference type="Proteomes" id="UP000593579">
    <property type="component" value="Unassembled WGS sequence"/>
</dbReference>
<comment type="caution">
    <text evidence="1">The sequence shown here is derived from an EMBL/GenBank/DDBJ whole genome shotgun (WGS) entry which is preliminary data.</text>
</comment>
<evidence type="ECO:0000313" key="2">
    <source>
        <dbReference type="Proteomes" id="UP000593579"/>
    </source>
</evidence>
<gene>
    <name evidence="1" type="ORF">Gogos_008501</name>
</gene>
<accession>A0A7J9CCC3</accession>
<keyword evidence="2" id="KW-1185">Reference proteome</keyword>
<reference evidence="1 2" key="1">
    <citation type="journal article" date="2019" name="Genome Biol. Evol.">
        <title>Insights into the evolution of the New World diploid cottons (Gossypium, subgenus Houzingenia) based on genome sequencing.</title>
        <authorList>
            <person name="Grover C.E."/>
            <person name="Arick M.A. 2nd"/>
            <person name="Thrash A."/>
            <person name="Conover J.L."/>
            <person name="Sanders W.S."/>
            <person name="Peterson D.G."/>
            <person name="Frelichowski J.E."/>
            <person name="Scheffler J.A."/>
            <person name="Scheffler B.E."/>
            <person name="Wendel J.F."/>
        </authorList>
    </citation>
    <scope>NUCLEOTIDE SEQUENCE [LARGE SCALE GENOMIC DNA]</scope>
    <source>
        <strain evidence="1">5</strain>
        <tissue evidence="1">Leaf</tissue>
    </source>
</reference>
<proteinExistence type="predicted"/>
<evidence type="ECO:0000313" key="1">
    <source>
        <dbReference type="EMBL" id="MBA0745944.1"/>
    </source>
</evidence>